<evidence type="ECO:0000313" key="1">
    <source>
        <dbReference type="EMBL" id="MBB5818143.1"/>
    </source>
</evidence>
<reference evidence="1 2" key="1">
    <citation type="submission" date="2020-08" db="EMBL/GenBank/DDBJ databases">
        <title>Sequencing the genomes of 1000 actinobacteria strains.</title>
        <authorList>
            <person name="Klenk H.-P."/>
        </authorList>
    </citation>
    <scope>NUCLEOTIDE SEQUENCE [LARGE SCALE GENOMIC DNA]</scope>
    <source>
        <strain evidence="1 2">DSM 46887</strain>
    </source>
</reference>
<dbReference type="Proteomes" id="UP000540685">
    <property type="component" value="Unassembled WGS sequence"/>
</dbReference>
<proteinExistence type="predicted"/>
<keyword evidence="2" id="KW-1185">Reference proteome</keyword>
<dbReference type="AlphaFoldDB" id="A0A7W9MFA9"/>
<sequence>MAKDAGNGCLAGVAVSGRVPRGRPVIVAAVTSRLVLVLAVRGLVPAVRG</sequence>
<organism evidence="1 2">
    <name type="scientific">Streptosporangium becharense</name>
    <dbReference type="NCBI Taxonomy" id="1816182"/>
    <lineage>
        <taxon>Bacteria</taxon>
        <taxon>Bacillati</taxon>
        <taxon>Actinomycetota</taxon>
        <taxon>Actinomycetes</taxon>
        <taxon>Streptosporangiales</taxon>
        <taxon>Streptosporangiaceae</taxon>
        <taxon>Streptosporangium</taxon>
    </lineage>
</organism>
<accession>A0A7W9MFA9</accession>
<comment type="caution">
    <text evidence="1">The sequence shown here is derived from an EMBL/GenBank/DDBJ whole genome shotgun (WGS) entry which is preliminary data.</text>
</comment>
<name>A0A7W9MFA9_9ACTN</name>
<gene>
    <name evidence="1" type="ORF">F4562_001205</name>
</gene>
<evidence type="ECO:0000313" key="2">
    <source>
        <dbReference type="Proteomes" id="UP000540685"/>
    </source>
</evidence>
<dbReference type="EMBL" id="JACHMP010000001">
    <property type="protein sequence ID" value="MBB5818143.1"/>
    <property type="molecule type" value="Genomic_DNA"/>
</dbReference>
<protein>
    <submittedName>
        <fullName evidence="1">Uncharacterized protein</fullName>
    </submittedName>
</protein>
<dbReference type="RefSeq" id="WP_184544024.1">
    <property type="nucleotide sequence ID" value="NZ_JACHMP010000001.1"/>
</dbReference>